<geneLocation type="plasmid" evidence="1 2">
    <name>pJFP838A</name>
</geneLocation>
<dbReference type="PATRIC" id="fig|1502.177.peg.3409"/>
<evidence type="ECO:0000313" key="2">
    <source>
        <dbReference type="Proteomes" id="UP000070260"/>
    </source>
</evidence>
<dbReference type="Proteomes" id="UP000070260">
    <property type="component" value="Plasmid pJFP838A"/>
</dbReference>
<name>A0A140GRF8_CLOPF</name>
<dbReference type="RefSeq" id="WP_061429715.1">
    <property type="nucleotide sequence ID" value="NZ_CP013615.1"/>
</dbReference>
<protein>
    <submittedName>
        <fullName evidence="1">Uncharacterized protein</fullName>
    </submittedName>
</protein>
<gene>
    <name evidence="1" type="ORF">JFP838_pA0201</name>
</gene>
<organism evidence="1 2">
    <name type="scientific">Clostridium perfringens</name>
    <dbReference type="NCBI Taxonomy" id="1502"/>
    <lineage>
        <taxon>Bacteria</taxon>
        <taxon>Bacillati</taxon>
        <taxon>Bacillota</taxon>
        <taxon>Clostridia</taxon>
        <taxon>Eubacteriales</taxon>
        <taxon>Clostridiaceae</taxon>
        <taxon>Clostridium</taxon>
    </lineage>
</organism>
<sequence>MKEINIRLYGGKSLFSKRELPLEADIIYCDKYDKCSYYSQGKCLRVRNIRNNYCMFGECVSKKGFTHRSKKYADFKSKYENSKVYNSLRSVNLNDGALGVIDEFVTLSYPHLYITSELALDDPWKNNSYRSFFIPKNLFTVEFIYKICTFRPNALYGGEIDEFRKEVVPLFLAHLKEVMPILYDEFINKYKKFDKPINYIGRKAILKTTNPFMIEDKSEKYPDLKSKWYWDGQYLIYKEGYSGVSSVINSFEVEELKLRPADNAFVIIVDNRQVNKNTIFID</sequence>
<dbReference type="EMBL" id="CP013615">
    <property type="protein sequence ID" value="AMN31117.1"/>
    <property type="molecule type" value="Genomic_DNA"/>
</dbReference>
<evidence type="ECO:0000313" key="1">
    <source>
        <dbReference type="EMBL" id="AMN31117.1"/>
    </source>
</evidence>
<reference evidence="1 2" key="1">
    <citation type="journal article" date="2016" name="PLoS ONE">
        <title>Plasmid Characterization and Chromosome Analysis of Two netF+ Clostridium perfringens Isolates Associated with Foal and Canine Necrotizing Enteritis.</title>
        <authorList>
            <person name="Mehdizadeh Gohari I."/>
            <person name="Kropinski A.M."/>
            <person name="Weese S.J."/>
            <person name="Parreira V.R."/>
            <person name="Whitehead A.E."/>
            <person name="Boerlin P."/>
            <person name="Prescott J.F."/>
        </authorList>
    </citation>
    <scope>NUCLEOTIDE SEQUENCE [LARGE SCALE GENOMIC DNA]</scope>
    <source>
        <strain evidence="1 2">JP838</strain>
        <plasmid evidence="2">Plasmid pJFP838A</plasmid>
    </source>
</reference>
<dbReference type="OrthoDB" id="2672871at2"/>
<dbReference type="AlphaFoldDB" id="A0A140GRF8"/>
<keyword evidence="1" id="KW-0614">Plasmid</keyword>
<proteinExistence type="predicted"/>
<accession>A0A140GRF8</accession>